<dbReference type="Pfam" id="PF13087">
    <property type="entry name" value="AAA_12"/>
    <property type="match status" value="1"/>
</dbReference>
<keyword evidence="3" id="KW-0347">Helicase</keyword>
<name>A0ABP1PZP0_9HEXA</name>
<dbReference type="Gene3D" id="3.40.50.300">
    <property type="entry name" value="P-loop containing nucleotide triphosphate hydrolases"/>
    <property type="match status" value="1"/>
</dbReference>
<evidence type="ECO:0000313" key="7">
    <source>
        <dbReference type="Proteomes" id="UP001642540"/>
    </source>
</evidence>
<sequence>MAEEIRSVVSTYIYQGRVASSNEVHARDYANDPRYATFFPNFPELIGHNIALYSYRGYSEASDAESSSKWNPKEIEIVENLLRRLLASNVDMHNVVVIAMYDLQVRGLKETITGMGEHFQNVTVASVYSFQGKESDVVILSLVRSNQRHDIGFMRDARRVIVAMSRTRDYLLIVGNFGSLHGSGVPTFTDLFNLLDHRGVHMTNFSNAHWRPCYF</sequence>
<feature type="domain" description="DNA2/NAM7 helicase-like C-terminal" evidence="5">
    <location>
        <begin position="1"/>
        <end position="176"/>
    </location>
</feature>
<comment type="caution">
    <text evidence="6">The sequence shown here is derived from an EMBL/GenBank/DDBJ whole genome shotgun (WGS) entry which is preliminary data.</text>
</comment>
<dbReference type="Proteomes" id="UP001642540">
    <property type="component" value="Unassembled WGS sequence"/>
</dbReference>
<dbReference type="InterPro" id="IPR041679">
    <property type="entry name" value="DNA2/NAM7-like_C"/>
</dbReference>
<evidence type="ECO:0000256" key="1">
    <source>
        <dbReference type="ARBA" id="ARBA00022741"/>
    </source>
</evidence>
<keyword evidence="2" id="KW-0378">Hydrolase</keyword>
<dbReference type="PANTHER" id="PTHR43788">
    <property type="entry name" value="DNA2/NAM7 HELICASE FAMILY MEMBER"/>
    <property type="match status" value="1"/>
</dbReference>
<evidence type="ECO:0000256" key="4">
    <source>
        <dbReference type="ARBA" id="ARBA00022840"/>
    </source>
</evidence>
<keyword evidence="7" id="KW-1185">Reference proteome</keyword>
<keyword evidence="4" id="KW-0067">ATP-binding</keyword>
<evidence type="ECO:0000256" key="2">
    <source>
        <dbReference type="ARBA" id="ARBA00022801"/>
    </source>
</evidence>
<organism evidence="6 7">
    <name type="scientific">Orchesella dallaii</name>
    <dbReference type="NCBI Taxonomy" id="48710"/>
    <lineage>
        <taxon>Eukaryota</taxon>
        <taxon>Metazoa</taxon>
        <taxon>Ecdysozoa</taxon>
        <taxon>Arthropoda</taxon>
        <taxon>Hexapoda</taxon>
        <taxon>Collembola</taxon>
        <taxon>Entomobryomorpha</taxon>
        <taxon>Entomobryoidea</taxon>
        <taxon>Orchesellidae</taxon>
        <taxon>Orchesellinae</taxon>
        <taxon>Orchesella</taxon>
    </lineage>
</organism>
<evidence type="ECO:0000256" key="3">
    <source>
        <dbReference type="ARBA" id="ARBA00022806"/>
    </source>
</evidence>
<dbReference type="InterPro" id="IPR050534">
    <property type="entry name" value="Coronavir_polyprotein_1ab"/>
</dbReference>
<gene>
    <name evidence="6" type="ORF">ODALV1_LOCUS5016</name>
</gene>
<evidence type="ECO:0000259" key="5">
    <source>
        <dbReference type="Pfam" id="PF13087"/>
    </source>
</evidence>
<dbReference type="CDD" id="cd18808">
    <property type="entry name" value="SF1_C_Upf1"/>
    <property type="match status" value="1"/>
</dbReference>
<accession>A0ABP1PZP0</accession>
<proteinExistence type="predicted"/>
<dbReference type="SUPFAM" id="SSF52540">
    <property type="entry name" value="P-loop containing nucleoside triphosphate hydrolases"/>
    <property type="match status" value="1"/>
</dbReference>
<dbReference type="EMBL" id="CAXLJM020000015">
    <property type="protein sequence ID" value="CAL8081770.1"/>
    <property type="molecule type" value="Genomic_DNA"/>
</dbReference>
<evidence type="ECO:0000313" key="6">
    <source>
        <dbReference type="EMBL" id="CAL8081770.1"/>
    </source>
</evidence>
<dbReference type="InterPro" id="IPR047187">
    <property type="entry name" value="SF1_C_Upf1"/>
</dbReference>
<dbReference type="InterPro" id="IPR027417">
    <property type="entry name" value="P-loop_NTPase"/>
</dbReference>
<protein>
    <recommendedName>
        <fullName evidence="5">DNA2/NAM7 helicase-like C-terminal domain-containing protein</fullName>
    </recommendedName>
</protein>
<dbReference type="PANTHER" id="PTHR43788:SF8">
    <property type="entry name" value="DNA-BINDING PROTEIN SMUBP-2"/>
    <property type="match status" value="1"/>
</dbReference>
<keyword evidence="1" id="KW-0547">Nucleotide-binding</keyword>
<reference evidence="6 7" key="1">
    <citation type="submission" date="2024-08" db="EMBL/GenBank/DDBJ databases">
        <authorList>
            <person name="Cucini C."/>
            <person name="Frati F."/>
        </authorList>
    </citation>
    <scope>NUCLEOTIDE SEQUENCE [LARGE SCALE GENOMIC DNA]</scope>
</reference>